<dbReference type="Pfam" id="PF00860">
    <property type="entry name" value="Xan_ur_permease"/>
    <property type="match status" value="1"/>
</dbReference>
<comment type="caution">
    <text evidence="8">The sequence shown here is derived from an EMBL/GenBank/DDBJ whole genome shotgun (WGS) entry which is preliminary data.</text>
</comment>
<keyword evidence="6 7" id="KW-0472">Membrane</keyword>
<feature type="transmembrane region" description="Helical" evidence="7">
    <location>
        <begin position="381"/>
        <end position="400"/>
    </location>
</feature>
<feature type="transmembrane region" description="Helical" evidence="7">
    <location>
        <begin position="406"/>
        <end position="428"/>
    </location>
</feature>
<sequence>MDKSSVVREESEKEMKVILSGLQWMIFMIAGAIAAPIAIADLYNLTPIETSGLIQSTMITLGIAGFLQGLMGHKFPIHEGPAGLWWSIFTIYASLVGGLYSSNNGALQALSGAMIISGVLFILISVFKLMDKIARLFTPTITFIYLLLLIFQLSGSFMKGMMGITTTHTMLDVKVFILSVIVVCITFWLGKSRFVVLSQFSIIFSILIGCLLFIICGNIPVFSHADTLFKLPKIFPFGRPQFDAGTITTAFLLTLLLITNAVASIRLMETVMKQKQLDHRRYLRAGFTSGITHLISGGLGAVGSVPISGAAGYVEQTGMKERRSFLIGCCFVISISLFPPMMNVISAIPAPIGYSVTFVIFVKMVGLALKELKKVIHEERTFIVSGISLLVGVGLMFIPSSATAHLSPIVIAILNNGLICGSLLAIILEQGLMWKDAFRYEDSKKINR</sequence>
<feature type="transmembrane region" description="Helical" evidence="7">
    <location>
        <begin position="133"/>
        <end position="153"/>
    </location>
</feature>
<feature type="transmembrane region" description="Helical" evidence="7">
    <location>
        <begin position="325"/>
        <end position="345"/>
    </location>
</feature>
<organism evidence="8 9">
    <name type="scientific">Paenibacillus pseudetheri</name>
    <dbReference type="NCBI Taxonomy" id="2897682"/>
    <lineage>
        <taxon>Bacteria</taxon>
        <taxon>Bacillati</taxon>
        <taxon>Bacillota</taxon>
        <taxon>Bacilli</taxon>
        <taxon>Bacillales</taxon>
        <taxon>Paenibacillaceae</taxon>
        <taxon>Paenibacillus</taxon>
    </lineage>
</organism>
<reference evidence="8" key="1">
    <citation type="submission" date="2021-12" db="EMBL/GenBank/DDBJ databases">
        <authorList>
            <person name="Criscuolo A."/>
        </authorList>
    </citation>
    <scope>NUCLEOTIDE SEQUENCE</scope>
    <source>
        <strain evidence="8">CIP111894</strain>
    </source>
</reference>
<comment type="similarity">
    <text evidence="2">Belongs to the nucleobase:cation symporter-2 (NCS2) (TC 2.A.40) family.</text>
</comment>
<feature type="transmembrane region" description="Helical" evidence="7">
    <location>
        <begin position="83"/>
        <end position="100"/>
    </location>
</feature>
<evidence type="ECO:0000256" key="5">
    <source>
        <dbReference type="ARBA" id="ARBA00022989"/>
    </source>
</evidence>
<dbReference type="EMBL" id="CAKMAB010000024">
    <property type="protein sequence ID" value="CAH1057766.1"/>
    <property type="molecule type" value="Genomic_DNA"/>
</dbReference>
<keyword evidence="9" id="KW-1185">Reference proteome</keyword>
<comment type="subcellular location">
    <subcellularLocation>
        <location evidence="1">Membrane</location>
        <topology evidence="1">Multi-pass membrane protein</topology>
    </subcellularLocation>
</comment>
<dbReference type="RefSeq" id="WP_234538401.1">
    <property type="nucleotide sequence ID" value="NZ_CAKMAB010000024.1"/>
</dbReference>
<dbReference type="PANTHER" id="PTHR42810:SF1">
    <property type="entry name" value="PURINE PERMEASE YWDJ-RELATED"/>
    <property type="match status" value="1"/>
</dbReference>
<gene>
    <name evidence="8" type="primary">ywdJ</name>
    <name evidence="8" type="ORF">PAECIP111894_03939</name>
</gene>
<evidence type="ECO:0000256" key="1">
    <source>
        <dbReference type="ARBA" id="ARBA00004141"/>
    </source>
</evidence>
<proteinExistence type="inferred from homology"/>
<evidence type="ECO:0000256" key="4">
    <source>
        <dbReference type="ARBA" id="ARBA00022692"/>
    </source>
</evidence>
<feature type="transmembrane region" description="Helical" evidence="7">
    <location>
        <begin position="242"/>
        <end position="265"/>
    </location>
</feature>
<feature type="transmembrane region" description="Helical" evidence="7">
    <location>
        <begin position="106"/>
        <end position="126"/>
    </location>
</feature>
<feature type="transmembrane region" description="Helical" evidence="7">
    <location>
        <begin position="52"/>
        <end position="71"/>
    </location>
</feature>
<evidence type="ECO:0000313" key="9">
    <source>
        <dbReference type="Proteomes" id="UP000838749"/>
    </source>
</evidence>
<name>A0ABM9BG23_9BACL</name>
<keyword evidence="3" id="KW-0813">Transport</keyword>
<dbReference type="Proteomes" id="UP000838749">
    <property type="component" value="Unassembled WGS sequence"/>
</dbReference>
<feature type="transmembrane region" description="Helical" evidence="7">
    <location>
        <begin position="351"/>
        <end position="369"/>
    </location>
</feature>
<dbReference type="InterPro" id="IPR006043">
    <property type="entry name" value="NCS2"/>
</dbReference>
<feature type="transmembrane region" description="Helical" evidence="7">
    <location>
        <begin position="202"/>
        <end position="222"/>
    </location>
</feature>
<feature type="transmembrane region" description="Helical" evidence="7">
    <location>
        <begin position="173"/>
        <end position="190"/>
    </location>
</feature>
<evidence type="ECO:0000256" key="6">
    <source>
        <dbReference type="ARBA" id="ARBA00023136"/>
    </source>
</evidence>
<evidence type="ECO:0000256" key="3">
    <source>
        <dbReference type="ARBA" id="ARBA00022448"/>
    </source>
</evidence>
<dbReference type="NCBIfam" id="NF037981">
    <property type="entry name" value="NCS2_1"/>
    <property type="match status" value="1"/>
</dbReference>
<evidence type="ECO:0000256" key="2">
    <source>
        <dbReference type="ARBA" id="ARBA00008821"/>
    </source>
</evidence>
<evidence type="ECO:0000256" key="7">
    <source>
        <dbReference type="SAM" id="Phobius"/>
    </source>
</evidence>
<feature type="transmembrane region" description="Helical" evidence="7">
    <location>
        <begin position="21"/>
        <end position="40"/>
    </location>
</feature>
<accession>A0ABM9BG23</accession>
<evidence type="ECO:0000313" key="8">
    <source>
        <dbReference type="EMBL" id="CAH1057766.1"/>
    </source>
</evidence>
<keyword evidence="4 7" id="KW-0812">Transmembrane</keyword>
<dbReference type="PANTHER" id="PTHR42810">
    <property type="entry name" value="PURINE PERMEASE C1399.01C-RELATED"/>
    <property type="match status" value="1"/>
</dbReference>
<protein>
    <submittedName>
        <fullName evidence="8">Purine permease YwdJ</fullName>
    </submittedName>
</protein>
<keyword evidence="5 7" id="KW-1133">Transmembrane helix</keyword>